<evidence type="ECO:0000256" key="3">
    <source>
        <dbReference type="ARBA" id="ARBA00022679"/>
    </source>
</evidence>
<dbReference type="AlphaFoldDB" id="A0A4P9Y2A3"/>
<evidence type="ECO:0000256" key="6">
    <source>
        <dbReference type="ARBA" id="ARBA00023453"/>
    </source>
</evidence>
<evidence type="ECO:0000256" key="2">
    <source>
        <dbReference type="ARBA" id="ARBA00022603"/>
    </source>
</evidence>
<evidence type="ECO:0000313" key="7">
    <source>
        <dbReference type="EMBL" id="RKP12957.1"/>
    </source>
</evidence>
<dbReference type="SUPFAM" id="SSF53335">
    <property type="entry name" value="S-adenosyl-L-methionine-dependent methyltransferases"/>
    <property type="match status" value="1"/>
</dbReference>
<dbReference type="Gene3D" id="3.40.50.150">
    <property type="entry name" value="Vaccinia Virus protein VP39"/>
    <property type="match status" value="1"/>
</dbReference>
<keyword evidence="4" id="KW-0949">S-adenosyl-L-methionine</keyword>
<dbReference type="GO" id="GO:0016206">
    <property type="term" value="F:catechol O-methyltransferase activity"/>
    <property type="evidence" value="ECO:0007669"/>
    <property type="project" value="UniProtKB-EC"/>
</dbReference>
<gene>
    <name evidence="7" type="ORF">BJ684DRAFT_10764</name>
</gene>
<keyword evidence="3 7" id="KW-0808">Transferase</keyword>
<dbReference type="PANTHER" id="PTHR43836:SF2">
    <property type="entry name" value="CATECHOL O-METHYLTRANSFERASE 1-RELATED"/>
    <property type="match status" value="1"/>
</dbReference>
<comment type="similarity">
    <text evidence="6">Belongs to the class I-like SAM-binding methyltransferase superfamily. Cation-dependent O-methyltransferase family.</text>
</comment>
<dbReference type="Pfam" id="PF01596">
    <property type="entry name" value="Methyltransf_3"/>
    <property type="match status" value="1"/>
</dbReference>
<dbReference type="InterPro" id="IPR029063">
    <property type="entry name" value="SAM-dependent_MTases_sf"/>
</dbReference>
<dbReference type="OrthoDB" id="186626at2759"/>
<sequence length="206" mass="23013">MDSAPDGDPKALLKAVDNLSKEDINVIHVGDIKGQLIDEAIQPLKPKIIVEMGTYIGYSAIRLASEALKMEQDVQIHTYDVNAQMVEIAQKMVNKAGLDSVIHIHHGRFHDLAPELQAILGSENPVDLFLLDHWKPSYVPDTQRLMELGLLRRGSLLIADNCLIPGAPEFVDYIQKAPEWNSKMVKTLYRENLTDEDGVIFAAYRG</sequence>
<dbReference type="PROSITE" id="PS51682">
    <property type="entry name" value="SAM_OMT_I"/>
    <property type="match status" value="1"/>
</dbReference>
<evidence type="ECO:0000313" key="8">
    <source>
        <dbReference type="Proteomes" id="UP000267251"/>
    </source>
</evidence>
<evidence type="ECO:0000256" key="5">
    <source>
        <dbReference type="ARBA" id="ARBA00022939"/>
    </source>
</evidence>
<evidence type="ECO:0000256" key="1">
    <source>
        <dbReference type="ARBA" id="ARBA00012880"/>
    </source>
</evidence>
<reference evidence="8" key="1">
    <citation type="journal article" date="2018" name="Nat. Microbiol.">
        <title>Leveraging single-cell genomics to expand the fungal tree of life.</title>
        <authorList>
            <person name="Ahrendt S.R."/>
            <person name="Quandt C.A."/>
            <person name="Ciobanu D."/>
            <person name="Clum A."/>
            <person name="Salamov A."/>
            <person name="Andreopoulos B."/>
            <person name="Cheng J.F."/>
            <person name="Woyke T."/>
            <person name="Pelin A."/>
            <person name="Henrissat B."/>
            <person name="Reynolds N.K."/>
            <person name="Benny G.L."/>
            <person name="Smith M.E."/>
            <person name="James T.Y."/>
            <person name="Grigoriev I.V."/>
        </authorList>
    </citation>
    <scope>NUCLEOTIDE SEQUENCE [LARGE SCALE GENOMIC DNA]</scope>
</reference>
<dbReference type="GO" id="GO:0006584">
    <property type="term" value="P:catecholamine metabolic process"/>
    <property type="evidence" value="ECO:0007669"/>
    <property type="project" value="UniProtKB-KW"/>
</dbReference>
<dbReference type="PANTHER" id="PTHR43836">
    <property type="entry name" value="CATECHOL O-METHYLTRANSFERASE 1-RELATED"/>
    <property type="match status" value="1"/>
</dbReference>
<dbReference type="EMBL" id="KZ988150">
    <property type="protein sequence ID" value="RKP12957.1"/>
    <property type="molecule type" value="Genomic_DNA"/>
</dbReference>
<organism evidence="7 8">
    <name type="scientific">Piptocephalis cylindrospora</name>
    <dbReference type="NCBI Taxonomy" id="1907219"/>
    <lineage>
        <taxon>Eukaryota</taxon>
        <taxon>Fungi</taxon>
        <taxon>Fungi incertae sedis</taxon>
        <taxon>Zoopagomycota</taxon>
        <taxon>Zoopagomycotina</taxon>
        <taxon>Zoopagomycetes</taxon>
        <taxon>Zoopagales</taxon>
        <taxon>Piptocephalidaceae</taxon>
        <taxon>Piptocephalis</taxon>
    </lineage>
</organism>
<evidence type="ECO:0000256" key="4">
    <source>
        <dbReference type="ARBA" id="ARBA00022691"/>
    </source>
</evidence>
<dbReference type="GO" id="GO:0032259">
    <property type="term" value="P:methylation"/>
    <property type="evidence" value="ECO:0007669"/>
    <property type="project" value="UniProtKB-KW"/>
</dbReference>
<name>A0A4P9Y2A3_9FUNG</name>
<proteinExistence type="inferred from homology"/>
<dbReference type="EC" id="2.1.1.6" evidence="1"/>
<dbReference type="Proteomes" id="UP000267251">
    <property type="component" value="Unassembled WGS sequence"/>
</dbReference>
<keyword evidence="5" id="KW-0128">Catecholamine metabolism</keyword>
<protein>
    <recommendedName>
        <fullName evidence="1">catechol O-methyltransferase</fullName>
        <ecNumber evidence="1">2.1.1.6</ecNumber>
    </recommendedName>
</protein>
<keyword evidence="2 7" id="KW-0489">Methyltransferase</keyword>
<accession>A0A4P9Y2A3</accession>
<dbReference type="InterPro" id="IPR002935">
    <property type="entry name" value="SAM_O-MeTrfase"/>
</dbReference>
<keyword evidence="8" id="KW-1185">Reference proteome</keyword>